<organism evidence="2 3">
    <name type="scientific">Bradyrhizobium stylosanthis</name>
    <dbReference type="NCBI Taxonomy" id="1803665"/>
    <lineage>
        <taxon>Bacteria</taxon>
        <taxon>Pseudomonadati</taxon>
        <taxon>Pseudomonadota</taxon>
        <taxon>Alphaproteobacteria</taxon>
        <taxon>Hyphomicrobiales</taxon>
        <taxon>Nitrobacteraceae</taxon>
        <taxon>Bradyrhizobium</taxon>
    </lineage>
</organism>
<dbReference type="AlphaFoldDB" id="A0A560CZF8"/>
<keyword evidence="3" id="KW-1185">Reference proteome</keyword>
<comment type="caution">
    <text evidence="2">The sequence shown here is derived from an EMBL/GenBank/DDBJ whole genome shotgun (WGS) entry which is preliminary data.</text>
</comment>
<dbReference type="OrthoDB" id="9807337at2"/>
<feature type="coiled-coil region" evidence="1">
    <location>
        <begin position="31"/>
        <end position="65"/>
    </location>
</feature>
<accession>A0A560CZF8</accession>
<feature type="coiled-coil region" evidence="1">
    <location>
        <begin position="89"/>
        <end position="119"/>
    </location>
</feature>
<dbReference type="Proteomes" id="UP000319949">
    <property type="component" value="Unassembled WGS sequence"/>
</dbReference>
<dbReference type="RefSeq" id="WP_063687572.1">
    <property type="nucleotide sequence ID" value="NZ_LVEM01000002.1"/>
</dbReference>
<reference evidence="2 3" key="1">
    <citation type="submission" date="2019-06" db="EMBL/GenBank/DDBJ databases">
        <title>Genomic Encyclopedia of Type Strains, Phase IV (KMG-V): Genome sequencing to study the core and pangenomes of soil and plant-associated prokaryotes.</title>
        <authorList>
            <person name="Whitman W."/>
        </authorList>
    </citation>
    <scope>NUCLEOTIDE SEQUENCE [LARGE SCALE GENOMIC DNA]</scope>
    <source>
        <strain evidence="2 3">BR 510</strain>
    </source>
</reference>
<evidence type="ECO:0000256" key="1">
    <source>
        <dbReference type="SAM" id="Coils"/>
    </source>
</evidence>
<keyword evidence="1" id="KW-0175">Coiled coil</keyword>
<evidence type="ECO:0000313" key="3">
    <source>
        <dbReference type="Proteomes" id="UP000319949"/>
    </source>
</evidence>
<sequence length="183" mass="20463">MDVASDRLKPLEASKLRLVKDMRERSALRQLSNMQAKRQIAVEAVERASENLVSAEKRRAMLEAELYLALALSDTMCVSELDRRCHLAIGRLTAEIAVARQALEQARITQDEVQAAVDEAWAVWAKRSAASQKWQKIECDAQRTTNARSEYAAEIETDDDILLRYKGGSRSRAAGDSIFGDPI</sequence>
<protein>
    <recommendedName>
        <fullName evidence="4">Type III secretion system HrpB7-like protein</fullName>
    </recommendedName>
</protein>
<dbReference type="STRING" id="1803665.GCA_001641335_04212"/>
<proteinExistence type="predicted"/>
<gene>
    <name evidence="2" type="ORF">FBZ96_11633</name>
</gene>
<evidence type="ECO:0008006" key="4">
    <source>
        <dbReference type="Google" id="ProtNLM"/>
    </source>
</evidence>
<evidence type="ECO:0000313" key="2">
    <source>
        <dbReference type="EMBL" id="TWA90227.1"/>
    </source>
</evidence>
<name>A0A560CZF8_9BRAD</name>
<dbReference type="EMBL" id="VITK01000016">
    <property type="protein sequence ID" value="TWA90227.1"/>
    <property type="molecule type" value="Genomic_DNA"/>
</dbReference>